<evidence type="ECO:0000313" key="2">
    <source>
        <dbReference type="Proteomes" id="UP000789572"/>
    </source>
</evidence>
<dbReference type="EMBL" id="CAJVPJ010002963">
    <property type="protein sequence ID" value="CAG8632428.1"/>
    <property type="molecule type" value="Genomic_DNA"/>
</dbReference>
<name>A0A9N9DEF8_9GLOM</name>
<protein>
    <submittedName>
        <fullName evidence="1">4945_t:CDS:1</fullName>
    </submittedName>
</protein>
<comment type="caution">
    <text evidence="1">The sequence shown here is derived from an EMBL/GenBank/DDBJ whole genome shotgun (WGS) entry which is preliminary data.</text>
</comment>
<proteinExistence type="predicted"/>
<dbReference type="AlphaFoldDB" id="A0A9N9DEF8"/>
<organism evidence="1 2">
    <name type="scientific">Paraglomus occultum</name>
    <dbReference type="NCBI Taxonomy" id="144539"/>
    <lineage>
        <taxon>Eukaryota</taxon>
        <taxon>Fungi</taxon>
        <taxon>Fungi incertae sedis</taxon>
        <taxon>Mucoromycota</taxon>
        <taxon>Glomeromycotina</taxon>
        <taxon>Glomeromycetes</taxon>
        <taxon>Paraglomerales</taxon>
        <taxon>Paraglomeraceae</taxon>
        <taxon>Paraglomus</taxon>
    </lineage>
</organism>
<gene>
    <name evidence="1" type="ORF">POCULU_LOCUS8965</name>
</gene>
<feature type="non-terminal residue" evidence="1">
    <location>
        <position position="1"/>
    </location>
</feature>
<sequence>IEHEEDDLVYNVVDMETVIKAKFSDSHNPINFSLEVELDDGIYDTSLVDVTVNQDSGSVVAQEIAKHLQEQVEKGSEYYWEI</sequence>
<keyword evidence="2" id="KW-1185">Reference proteome</keyword>
<evidence type="ECO:0000313" key="1">
    <source>
        <dbReference type="EMBL" id="CAG8632428.1"/>
    </source>
</evidence>
<accession>A0A9N9DEF8</accession>
<dbReference type="Proteomes" id="UP000789572">
    <property type="component" value="Unassembled WGS sequence"/>
</dbReference>
<reference evidence="1" key="1">
    <citation type="submission" date="2021-06" db="EMBL/GenBank/DDBJ databases">
        <authorList>
            <person name="Kallberg Y."/>
            <person name="Tangrot J."/>
            <person name="Rosling A."/>
        </authorList>
    </citation>
    <scope>NUCLEOTIDE SEQUENCE</scope>
    <source>
        <strain evidence="1">IA702</strain>
    </source>
</reference>